<comment type="caution">
    <text evidence="2">The sequence shown here is derived from an EMBL/GenBank/DDBJ whole genome shotgun (WGS) entry which is preliminary data.</text>
</comment>
<dbReference type="SUPFAM" id="SSF63829">
    <property type="entry name" value="Calcium-dependent phosphotriesterase"/>
    <property type="match status" value="1"/>
</dbReference>
<feature type="signal peptide" evidence="1">
    <location>
        <begin position="1"/>
        <end position="22"/>
    </location>
</feature>
<accession>A0A0C2D5Q4</accession>
<dbReference type="Proteomes" id="UP000031599">
    <property type="component" value="Unassembled WGS sequence"/>
</dbReference>
<sequence>MCASLVVAAGLGSGLGSGAAQAGGTKTHTLDDFDDFDDGEVVGAAIETSGRVTRGYASERAELELSSVFTCLTDGKQAWVGTADKATIQQVDLRGGAPAVKQLVELEGVVVSAIARLPSQDLVVAVLPGSKLLRVDKNGKVSDFAELKDVEQIWAIVPHKGKLLVATGPKGELWSVGTDGKDPKVVLDVPEKDILSVLAVGDEVLVGTSPKSRLYKLDSALEGVLLHEFKGDEIRALALSGSMVIAAVNKFEDRSVSSRVALTKQLNRSSLTGEKPEDNNTARARANADAELWAVDLAVSPGSKRDVLRAQDAAWDKWFTKKSQYFIDLIALDDSGTVLAASSEGGRIYRARGPRDVAIVADLEERQTTSMCMTDTGDVLATASDGAAVYLLSPKAANTKTKPRWVSDVLDASHPARYGSFALEGKGKLELRVRSGPTDEVDDRWSAWKSVKLNSENNELRGSTDLPQRRYLQVEVVLADDSAELTSVTAFYAPENLAPLLEEIDVKTPSVISSSDEEPDATITIEWDAEPRDEDDLMYEVAIRRSGSGDAGWVKLNKDEPITKKEIKLDLETLADGIYEVRVIASDEPSNGAGAAARDQLISEPFVIDRTRPTLDNVSASGGRVTGVAKDRGSYVRDVAFSIDGGAFRSATASDGLYDSSTEKFELMLPSELGPGVHRVVVRARDARGNLTTVALEVGG</sequence>
<feature type="chain" id="PRO_5002147641" description="Fibronectin type-III domain-containing protein" evidence="1">
    <location>
        <begin position="23"/>
        <end position="700"/>
    </location>
</feature>
<evidence type="ECO:0008006" key="4">
    <source>
        <dbReference type="Google" id="ProtNLM"/>
    </source>
</evidence>
<keyword evidence="1" id="KW-0732">Signal</keyword>
<dbReference type="Gene3D" id="2.60.40.650">
    <property type="match status" value="1"/>
</dbReference>
<name>A0A0C2D5Q4_9BACT</name>
<dbReference type="EMBL" id="JMCC02000029">
    <property type="protein sequence ID" value="KIG17020.1"/>
    <property type="molecule type" value="Genomic_DNA"/>
</dbReference>
<evidence type="ECO:0000256" key="1">
    <source>
        <dbReference type="SAM" id="SignalP"/>
    </source>
</evidence>
<reference evidence="2 3" key="1">
    <citation type="submission" date="2014-12" db="EMBL/GenBank/DDBJ databases">
        <title>Genome assembly of Enhygromyxa salina DSM 15201.</title>
        <authorList>
            <person name="Sharma G."/>
            <person name="Subramanian S."/>
        </authorList>
    </citation>
    <scope>NUCLEOTIDE SEQUENCE [LARGE SCALE GENOMIC DNA]</scope>
    <source>
        <strain evidence="2 3">DSM 15201</strain>
    </source>
</reference>
<organism evidence="2 3">
    <name type="scientific">Enhygromyxa salina</name>
    <dbReference type="NCBI Taxonomy" id="215803"/>
    <lineage>
        <taxon>Bacteria</taxon>
        <taxon>Pseudomonadati</taxon>
        <taxon>Myxococcota</taxon>
        <taxon>Polyangia</taxon>
        <taxon>Nannocystales</taxon>
        <taxon>Nannocystaceae</taxon>
        <taxon>Enhygromyxa</taxon>
    </lineage>
</organism>
<evidence type="ECO:0000313" key="3">
    <source>
        <dbReference type="Proteomes" id="UP000031599"/>
    </source>
</evidence>
<proteinExistence type="predicted"/>
<evidence type="ECO:0000313" key="2">
    <source>
        <dbReference type="EMBL" id="KIG17020.1"/>
    </source>
</evidence>
<gene>
    <name evidence="2" type="ORF">DB30_03617</name>
</gene>
<protein>
    <recommendedName>
        <fullName evidence="4">Fibronectin type-III domain-containing protein</fullName>
    </recommendedName>
</protein>
<dbReference type="AlphaFoldDB" id="A0A0C2D5Q4"/>